<keyword evidence="2" id="KW-1185">Reference proteome</keyword>
<name>A0ACA9L8F0_9GLOM</name>
<proteinExistence type="predicted"/>
<evidence type="ECO:0000313" key="1">
    <source>
        <dbReference type="EMBL" id="CAG8510503.1"/>
    </source>
</evidence>
<gene>
    <name evidence="1" type="ORF">SCALOS_LOCUS3637</name>
</gene>
<evidence type="ECO:0000313" key="2">
    <source>
        <dbReference type="Proteomes" id="UP000789860"/>
    </source>
</evidence>
<organism evidence="1 2">
    <name type="scientific">Scutellospora calospora</name>
    <dbReference type="NCBI Taxonomy" id="85575"/>
    <lineage>
        <taxon>Eukaryota</taxon>
        <taxon>Fungi</taxon>
        <taxon>Fungi incertae sedis</taxon>
        <taxon>Mucoromycota</taxon>
        <taxon>Glomeromycotina</taxon>
        <taxon>Glomeromycetes</taxon>
        <taxon>Diversisporales</taxon>
        <taxon>Gigasporaceae</taxon>
        <taxon>Scutellospora</taxon>
    </lineage>
</organism>
<reference evidence="1" key="1">
    <citation type="submission" date="2021-06" db="EMBL/GenBank/DDBJ databases">
        <authorList>
            <person name="Kallberg Y."/>
            <person name="Tangrot J."/>
            <person name="Rosling A."/>
        </authorList>
    </citation>
    <scope>NUCLEOTIDE SEQUENCE</scope>
    <source>
        <strain evidence="1">AU212A</strain>
    </source>
</reference>
<accession>A0ACA9L8F0</accession>
<sequence>MVVGICIATALYSISLYLPTVINSMGHDLLQSQLMTAPPYFVGWFVALATALHSDKVKERSFHFIFGGCLALIGFLGLATIENKSLLYASTFFCTAGVTTIVPIQLAWVSSIFSKPHDKRAIAQSMYIAFSNIAGYLNAKTITNCFHHTGLFDYEITTSTHEVHPNDKDLSVLAELEESLKMLSPCHPMSLAHYTNLPEEIDLVHQEFTDTDLLALTIPETDDDADSINNNNSSFTILSNSVKFDAIRTVISLLDTTIFDHNAVLRTLHLLQ</sequence>
<dbReference type="EMBL" id="CAJVPM010004206">
    <property type="protein sequence ID" value="CAG8510503.1"/>
    <property type="molecule type" value="Genomic_DNA"/>
</dbReference>
<protein>
    <submittedName>
        <fullName evidence="1">4146_t:CDS:1</fullName>
    </submittedName>
</protein>
<comment type="caution">
    <text evidence="1">The sequence shown here is derived from an EMBL/GenBank/DDBJ whole genome shotgun (WGS) entry which is preliminary data.</text>
</comment>
<dbReference type="Proteomes" id="UP000789860">
    <property type="component" value="Unassembled WGS sequence"/>
</dbReference>